<evidence type="ECO:0000313" key="3">
    <source>
        <dbReference type="Proteomes" id="UP000274822"/>
    </source>
</evidence>
<reference evidence="2 3" key="1">
    <citation type="journal article" date="2018" name="New Phytol.">
        <title>Phylogenomics of Endogonaceae and evolution of mycorrhizas within Mucoromycota.</title>
        <authorList>
            <person name="Chang Y."/>
            <person name="Desiro A."/>
            <person name="Na H."/>
            <person name="Sandor L."/>
            <person name="Lipzen A."/>
            <person name="Clum A."/>
            <person name="Barry K."/>
            <person name="Grigoriev I.V."/>
            <person name="Martin F.M."/>
            <person name="Stajich J.E."/>
            <person name="Smith M.E."/>
            <person name="Bonito G."/>
            <person name="Spatafora J.W."/>
        </authorList>
    </citation>
    <scope>NUCLEOTIDE SEQUENCE [LARGE SCALE GENOMIC DNA]</scope>
    <source>
        <strain evidence="2 3">AD002</strain>
    </source>
</reference>
<proteinExistence type="predicted"/>
<sequence>MSMVPTKETLYVVMDFEGLRSLERTPQEDMFLTLFNAAASNLILYKNNFAIGRDISLMFRSFQNGATMFDPSKELMFTARLAIIIKDVPKRARAGIAAEFESKFNETVRKEADRNFISQLYQGKLSIMPWPLFNEPSFYTTLTILKNNYLDKQEPKFGKARTFLSTIKIIMAKLKTCDWSPLDDSMVRIRASAIRPLIKQVVASGAEAMEPTLEALKNLDTGDIIEDNDNVDILKNLLDSKTSESMGNDQKIMPDSGLILLPDSEAVFSDFTAPLRNFFEDNAQRRFDASNDVDWYKRYSAFAKQIVARRIRRAKKWFSENTSRFPSDHTDIVAADYDLKQEGNRLMEVWSLCGLTCAECNLRCLEQRDHLGEHACFTDHFCKHVCAFTQDHFSSGLVDFSQNLPLCSMPAGHNGTHVCKTLEHVCGERCFLYEKRNCQSTCNKQPDHTDEIHSCASSVHYCGEPCSLRDVEDSKSAFRFSCKNTCIVPCEESHEIHKCENDNACPLRCCLPQCNKRCGSSNHFHAIDNAGDYHISISTNVLRNASRRGFAKRKTNHGSNRKPIPMSTALFLMLSTCKPAGVFRVAWRFPRTSSHMMGLTFIMPPIIINSCLFILLIPIAFRSVFVRQNVRFVSTTVIAIMAIQKWSIRLAM</sequence>
<organism evidence="2 3">
    <name type="scientific">Jimgerdemannia flammicorona</name>
    <dbReference type="NCBI Taxonomy" id="994334"/>
    <lineage>
        <taxon>Eukaryota</taxon>
        <taxon>Fungi</taxon>
        <taxon>Fungi incertae sedis</taxon>
        <taxon>Mucoromycota</taxon>
        <taxon>Mucoromycotina</taxon>
        <taxon>Endogonomycetes</taxon>
        <taxon>Endogonales</taxon>
        <taxon>Endogonaceae</taxon>
        <taxon>Jimgerdemannia</taxon>
    </lineage>
</organism>
<keyword evidence="1" id="KW-0812">Transmembrane</keyword>
<dbReference type="AlphaFoldDB" id="A0A433QJH2"/>
<evidence type="ECO:0000256" key="1">
    <source>
        <dbReference type="SAM" id="Phobius"/>
    </source>
</evidence>
<evidence type="ECO:0000313" key="2">
    <source>
        <dbReference type="EMBL" id="RUS29928.1"/>
    </source>
</evidence>
<keyword evidence="1" id="KW-1133">Transmembrane helix</keyword>
<protein>
    <recommendedName>
        <fullName evidence="4">VWFA domain-containing protein</fullName>
    </recommendedName>
</protein>
<evidence type="ECO:0008006" key="4">
    <source>
        <dbReference type="Google" id="ProtNLM"/>
    </source>
</evidence>
<keyword evidence="3" id="KW-1185">Reference proteome</keyword>
<dbReference type="EMBL" id="RBNJ01004483">
    <property type="protein sequence ID" value="RUS29928.1"/>
    <property type="molecule type" value="Genomic_DNA"/>
</dbReference>
<name>A0A433QJH2_9FUNG</name>
<feature type="transmembrane region" description="Helical" evidence="1">
    <location>
        <begin position="599"/>
        <end position="620"/>
    </location>
</feature>
<keyword evidence="1" id="KW-0472">Membrane</keyword>
<accession>A0A433QJH2</accession>
<gene>
    <name evidence="2" type="ORF">BC938DRAFT_480055</name>
</gene>
<dbReference type="Proteomes" id="UP000274822">
    <property type="component" value="Unassembled WGS sequence"/>
</dbReference>
<comment type="caution">
    <text evidence="2">The sequence shown here is derived from an EMBL/GenBank/DDBJ whole genome shotgun (WGS) entry which is preliminary data.</text>
</comment>